<evidence type="ECO:0000313" key="4">
    <source>
        <dbReference type="Proteomes" id="UP000593564"/>
    </source>
</evidence>
<dbReference type="Proteomes" id="UP000593564">
    <property type="component" value="Unassembled WGS sequence"/>
</dbReference>
<comment type="similarity">
    <text evidence="1">Belongs to the chalcone isomerase family.</text>
</comment>
<organism evidence="3 4">
    <name type="scientific">Camellia sinensis</name>
    <name type="common">Tea plant</name>
    <name type="synonym">Thea sinensis</name>
    <dbReference type="NCBI Taxonomy" id="4442"/>
    <lineage>
        <taxon>Eukaryota</taxon>
        <taxon>Viridiplantae</taxon>
        <taxon>Streptophyta</taxon>
        <taxon>Embryophyta</taxon>
        <taxon>Tracheophyta</taxon>
        <taxon>Spermatophyta</taxon>
        <taxon>Magnoliopsida</taxon>
        <taxon>eudicotyledons</taxon>
        <taxon>Gunneridae</taxon>
        <taxon>Pentapetalae</taxon>
        <taxon>asterids</taxon>
        <taxon>Ericales</taxon>
        <taxon>Theaceae</taxon>
        <taxon>Camellia</taxon>
    </lineage>
</organism>
<dbReference type="SUPFAM" id="SSF54626">
    <property type="entry name" value="Chalcone isomerase"/>
    <property type="match status" value="1"/>
</dbReference>
<sequence length="344" mass="37916">MLTPSSGIVDCDGPKRCFICFITLINITVVHKHCKLSPRFIRNCDFTREDNTMVSLRYAFLFSQSPKPPINGRPNVHSRSFSASAVACSVAAASAGAGAAYAISQNPTNPFLQNALNFLVSNFCSYSSPSWGSLSLAADPSPITDPRTGVSFPSVLGDSRRLLGIGLRKKSVLGLKKIDVYAFGVYADDGDIKKVLGEKYGNISVSELKEKNQELFDDLMESDICMTVRLQIVYGRLSIRSVRSAFEESVGTRLQKFGGADNKELLQRFTSQFKDEYKIPRGSIIDLSREQGNVIRTTIDGNEVGSIQSKLLCRSILDLYIGDDPFDRQAKEDIRQNLASLVQK</sequence>
<reference evidence="4" key="1">
    <citation type="journal article" date="2020" name="Nat. Commun.">
        <title>Genome assembly of wild tea tree DASZ reveals pedigree and selection history of tea varieties.</title>
        <authorList>
            <person name="Zhang W."/>
            <person name="Zhang Y."/>
            <person name="Qiu H."/>
            <person name="Guo Y."/>
            <person name="Wan H."/>
            <person name="Zhang X."/>
            <person name="Scossa F."/>
            <person name="Alseekh S."/>
            <person name="Zhang Q."/>
            <person name="Wang P."/>
            <person name="Xu L."/>
            <person name="Schmidt M.H."/>
            <person name="Jia X."/>
            <person name="Li D."/>
            <person name="Zhu A."/>
            <person name="Guo F."/>
            <person name="Chen W."/>
            <person name="Ni D."/>
            <person name="Usadel B."/>
            <person name="Fernie A.R."/>
            <person name="Wen W."/>
        </authorList>
    </citation>
    <scope>NUCLEOTIDE SEQUENCE [LARGE SCALE GENOMIC DNA]</scope>
    <source>
        <strain evidence="4">cv. G240</strain>
    </source>
</reference>
<gene>
    <name evidence="3" type="ORF">HYC85_031258</name>
</gene>
<comment type="caution">
    <text evidence="3">The sequence shown here is derived from an EMBL/GenBank/DDBJ whole genome shotgun (WGS) entry which is preliminary data.</text>
</comment>
<name>A0A7J7FQB3_CAMSI</name>
<keyword evidence="4" id="KW-1185">Reference proteome</keyword>
<dbReference type="PANTHER" id="PTHR47589">
    <property type="entry name" value="FATTY-ACID-BINDING PROTEIN 1"/>
    <property type="match status" value="1"/>
</dbReference>
<proteinExistence type="inferred from homology"/>
<dbReference type="GO" id="GO:0006631">
    <property type="term" value="P:fatty acid metabolic process"/>
    <property type="evidence" value="ECO:0007669"/>
    <property type="project" value="TreeGrafter"/>
</dbReference>
<evidence type="ECO:0000259" key="2">
    <source>
        <dbReference type="Pfam" id="PF16035"/>
    </source>
</evidence>
<evidence type="ECO:0000256" key="1">
    <source>
        <dbReference type="ARBA" id="ARBA00007166"/>
    </source>
</evidence>
<evidence type="ECO:0000313" key="3">
    <source>
        <dbReference type="EMBL" id="KAF5930385.1"/>
    </source>
</evidence>
<dbReference type="AlphaFoldDB" id="A0A7J7FQB3"/>
<dbReference type="InterPro" id="IPR016088">
    <property type="entry name" value="Chalcone_isomerase_3-sand"/>
</dbReference>
<dbReference type="GO" id="GO:0009570">
    <property type="term" value="C:chloroplast stroma"/>
    <property type="evidence" value="ECO:0007669"/>
    <property type="project" value="TreeGrafter"/>
</dbReference>
<protein>
    <recommendedName>
        <fullName evidence="2">Chalcone isomerase domain-containing protein</fullName>
    </recommendedName>
</protein>
<dbReference type="InterPro" id="IPR036298">
    <property type="entry name" value="Chalcone_isomerase_sf"/>
</dbReference>
<dbReference type="Gene3D" id="3.50.70.10">
    <property type="match status" value="1"/>
</dbReference>
<dbReference type="InterPro" id="IPR044228">
    <property type="entry name" value="FAP1"/>
</dbReference>
<dbReference type="GO" id="GO:0016872">
    <property type="term" value="F:intramolecular lyase activity"/>
    <property type="evidence" value="ECO:0007669"/>
    <property type="project" value="InterPro"/>
</dbReference>
<dbReference type="GO" id="GO:0005504">
    <property type="term" value="F:fatty acid binding"/>
    <property type="evidence" value="ECO:0007669"/>
    <property type="project" value="TreeGrafter"/>
</dbReference>
<dbReference type="Gene3D" id="1.10.890.20">
    <property type="match status" value="1"/>
</dbReference>
<dbReference type="PANTHER" id="PTHR47589:SF5">
    <property type="entry name" value="CHALCONE ISOMERASE DOMAIN-CONTAINING PROTEIN"/>
    <property type="match status" value="1"/>
</dbReference>
<feature type="domain" description="Chalcone isomerase" evidence="2">
    <location>
        <begin position="161"/>
        <end position="334"/>
    </location>
</feature>
<dbReference type="Pfam" id="PF16035">
    <property type="entry name" value="Chalcone_2"/>
    <property type="match status" value="1"/>
</dbReference>
<dbReference type="InterPro" id="IPR016089">
    <property type="entry name" value="Chalcone_isomerase_bundle_sf"/>
</dbReference>
<dbReference type="InterPro" id="IPR016087">
    <property type="entry name" value="Chalcone_isomerase"/>
</dbReference>
<reference evidence="3 4" key="2">
    <citation type="submission" date="2020-07" db="EMBL/GenBank/DDBJ databases">
        <title>Genome assembly of wild tea tree DASZ reveals pedigree and selection history of tea varieties.</title>
        <authorList>
            <person name="Zhang W."/>
        </authorList>
    </citation>
    <scope>NUCLEOTIDE SEQUENCE [LARGE SCALE GENOMIC DNA]</scope>
    <source>
        <strain evidence="4">cv. G240</strain>
        <tissue evidence="3">Leaf</tissue>
    </source>
</reference>
<dbReference type="EMBL" id="JACBKZ010000015">
    <property type="protein sequence ID" value="KAF5930385.1"/>
    <property type="molecule type" value="Genomic_DNA"/>
</dbReference>
<accession>A0A7J7FQB3</accession>